<keyword evidence="1" id="KW-0472">Membrane</keyword>
<gene>
    <name evidence="3" type="ORF">GJU40_10635</name>
</gene>
<protein>
    <recommendedName>
        <fullName evidence="2">DUF5658 domain-containing protein</fullName>
    </recommendedName>
</protein>
<evidence type="ECO:0000259" key="2">
    <source>
        <dbReference type="Pfam" id="PF18902"/>
    </source>
</evidence>
<name>A0A7X2IZE4_9BACI</name>
<dbReference type="InterPro" id="IPR043717">
    <property type="entry name" value="DUF5658"/>
</dbReference>
<dbReference type="EMBL" id="WKKI01000018">
    <property type="protein sequence ID" value="MRX72603.1"/>
    <property type="molecule type" value="Genomic_DNA"/>
</dbReference>
<feature type="domain" description="DUF5658" evidence="2">
    <location>
        <begin position="7"/>
        <end position="96"/>
    </location>
</feature>
<keyword evidence="1" id="KW-1133">Transmembrane helix</keyword>
<comment type="caution">
    <text evidence="3">The sequence shown here is derived from an EMBL/GenBank/DDBJ whole genome shotgun (WGS) entry which is preliminary data.</text>
</comment>
<dbReference type="RefSeq" id="WP_154307765.1">
    <property type="nucleotide sequence ID" value="NZ_WKKI01000018.1"/>
</dbReference>
<dbReference type="OrthoDB" id="2084666at2"/>
<evidence type="ECO:0000313" key="3">
    <source>
        <dbReference type="EMBL" id="MRX72603.1"/>
    </source>
</evidence>
<organism evidence="3 4">
    <name type="scientific">Metabacillus lacus</name>
    <dbReference type="NCBI Taxonomy" id="1983721"/>
    <lineage>
        <taxon>Bacteria</taxon>
        <taxon>Bacillati</taxon>
        <taxon>Bacillota</taxon>
        <taxon>Bacilli</taxon>
        <taxon>Bacillales</taxon>
        <taxon>Bacillaceae</taxon>
        <taxon>Metabacillus</taxon>
    </lineage>
</organism>
<keyword evidence="4" id="KW-1185">Reference proteome</keyword>
<feature type="transmembrane region" description="Helical" evidence="1">
    <location>
        <begin position="40"/>
        <end position="61"/>
    </location>
</feature>
<dbReference type="Pfam" id="PF18902">
    <property type="entry name" value="DUF5658"/>
    <property type="match status" value="1"/>
</dbReference>
<keyword evidence="1" id="KW-0812">Transmembrane</keyword>
<dbReference type="Proteomes" id="UP000448867">
    <property type="component" value="Unassembled WGS sequence"/>
</dbReference>
<proteinExistence type="predicted"/>
<reference evidence="3 4" key="1">
    <citation type="submission" date="2019-11" db="EMBL/GenBank/DDBJ databases">
        <title>Bacillus lacus genome.</title>
        <authorList>
            <person name="Allen C.J."/>
            <person name="Newman J.D."/>
        </authorList>
    </citation>
    <scope>NUCLEOTIDE SEQUENCE [LARGE SCALE GENOMIC DNA]</scope>
    <source>
        <strain evidence="3 4">KCTC 33946</strain>
    </source>
</reference>
<sequence length="99" mass="10831">MAYILLYLSLLNAVDGLFTFQGLQSGIIQEANPLMAALYSNSPVAFLTVKLCLSFLLLLLLACSGRLSRSKPAVILSLTACILYTMVLVLHGYWITSIF</sequence>
<evidence type="ECO:0000256" key="1">
    <source>
        <dbReference type="SAM" id="Phobius"/>
    </source>
</evidence>
<feature type="transmembrane region" description="Helical" evidence="1">
    <location>
        <begin position="73"/>
        <end position="95"/>
    </location>
</feature>
<dbReference type="AlphaFoldDB" id="A0A7X2IZE4"/>
<evidence type="ECO:0000313" key="4">
    <source>
        <dbReference type="Proteomes" id="UP000448867"/>
    </source>
</evidence>
<accession>A0A7X2IZE4</accession>